<keyword evidence="3" id="KW-1185">Reference proteome</keyword>
<reference evidence="2 3" key="1">
    <citation type="submission" date="2021-10" db="EMBL/GenBank/DDBJ databases">
        <authorList>
            <person name="Criscuolo A."/>
        </authorList>
    </citation>
    <scope>NUCLEOTIDE SEQUENCE [LARGE SCALE GENOMIC DNA]</scope>
    <source>
        <strain evidence="3">CIP 111883</strain>
    </source>
</reference>
<feature type="transmembrane region" description="Helical" evidence="1">
    <location>
        <begin position="64"/>
        <end position="88"/>
    </location>
</feature>
<protein>
    <recommendedName>
        <fullName evidence="4">DUF4231 domain-containing protein</fullName>
    </recommendedName>
</protein>
<dbReference type="RefSeq" id="WP_230500774.1">
    <property type="nucleotide sequence ID" value="NZ_CAKJTJ010000006.1"/>
</dbReference>
<dbReference type="EMBL" id="CAKJTJ010000006">
    <property type="protein sequence ID" value="CAG9620869.1"/>
    <property type="molecule type" value="Genomic_DNA"/>
</dbReference>
<evidence type="ECO:0000256" key="1">
    <source>
        <dbReference type="SAM" id="Phobius"/>
    </source>
</evidence>
<name>A0ABN8A886_9BACI</name>
<evidence type="ECO:0000313" key="3">
    <source>
        <dbReference type="Proteomes" id="UP000789833"/>
    </source>
</evidence>
<proteinExistence type="predicted"/>
<sequence length="148" mass="17561">MERDFNTAKSIVNYLENRYGNIRNNTLSDDVITVKTICTDHTLDQIEMMKNRLQKLISFHKDHYFIYGNTISIMILFFTIFFSLFVTYFPPGRITYYMVLILLSMVVISLIVSFMRMAKRQGKLYDYNLLVEEAYNAKKIEEQKHINA</sequence>
<feature type="transmembrane region" description="Helical" evidence="1">
    <location>
        <begin position="94"/>
        <end position="115"/>
    </location>
</feature>
<keyword evidence="1" id="KW-1133">Transmembrane helix</keyword>
<keyword evidence="1" id="KW-0472">Membrane</keyword>
<comment type="caution">
    <text evidence="2">The sequence shown here is derived from an EMBL/GenBank/DDBJ whole genome shotgun (WGS) entry which is preliminary data.</text>
</comment>
<dbReference type="Proteomes" id="UP000789833">
    <property type="component" value="Unassembled WGS sequence"/>
</dbReference>
<evidence type="ECO:0008006" key="4">
    <source>
        <dbReference type="Google" id="ProtNLM"/>
    </source>
</evidence>
<organism evidence="2 3">
    <name type="scientific">Sutcliffiella rhizosphaerae</name>
    <dbReference type="NCBI Taxonomy" id="2880967"/>
    <lineage>
        <taxon>Bacteria</taxon>
        <taxon>Bacillati</taxon>
        <taxon>Bacillota</taxon>
        <taxon>Bacilli</taxon>
        <taxon>Bacillales</taxon>
        <taxon>Bacillaceae</taxon>
        <taxon>Sutcliffiella</taxon>
    </lineage>
</organism>
<evidence type="ECO:0000313" key="2">
    <source>
        <dbReference type="EMBL" id="CAG9620869.1"/>
    </source>
</evidence>
<gene>
    <name evidence="2" type="ORF">BACCIP111883_01640</name>
</gene>
<keyword evidence="1" id="KW-0812">Transmembrane</keyword>
<accession>A0ABN8A886</accession>